<dbReference type="SUPFAM" id="SSF103473">
    <property type="entry name" value="MFS general substrate transporter"/>
    <property type="match status" value="1"/>
</dbReference>
<evidence type="ECO:0000256" key="1">
    <source>
        <dbReference type="ARBA" id="ARBA00004141"/>
    </source>
</evidence>
<dbReference type="PIRSF" id="PIRSF028739">
    <property type="entry name" value="Folate_carrier"/>
    <property type="match status" value="1"/>
</dbReference>
<feature type="region of interest" description="Disordered" evidence="4">
    <location>
        <begin position="202"/>
        <end position="248"/>
    </location>
</feature>
<evidence type="ECO:0000256" key="5">
    <source>
        <dbReference type="SAM" id="Phobius"/>
    </source>
</evidence>
<dbReference type="Pfam" id="PF01770">
    <property type="entry name" value="Folate_carrier"/>
    <property type="match status" value="1"/>
</dbReference>
<feature type="transmembrane region" description="Helical" evidence="5">
    <location>
        <begin position="111"/>
        <end position="130"/>
    </location>
</feature>
<feature type="transmembrane region" description="Helical" evidence="5">
    <location>
        <begin position="306"/>
        <end position="330"/>
    </location>
</feature>
<feature type="transmembrane region" description="Helical" evidence="5">
    <location>
        <begin position="168"/>
        <end position="190"/>
    </location>
</feature>
<dbReference type="PANTHER" id="PTHR10686">
    <property type="entry name" value="FOLATE TRANSPORTER"/>
    <property type="match status" value="1"/>
</dbReference>
<proteinExistence type="inferred from homology"/>
<reference evidence="6" key="1">
    <citation type="submission" date="2025-08" db="UniProtKB">
        <authorList>
            <consortium name="Ensembl"/>
        </authorList>
    </citation>
    <scope>IDENTIFICATION</scope>
</reference>
<comment type="similarity">
    <text evidence="2 3">Belongs to the reduced folate carrier (RFC) transporter (TC 2.A.48) family.</text>
</comment>
<feature type="transmembrane region" description="Helical" evidence="5">
    <location>
        <begin position="55"/>
        <end position="74"/>
    </location>
</feature>
<dbReference type="GeneTree" id="ENSGT00950000183022"/>
<dbReference type="Gene3D" id="1.20.1250.20">
    <property type="entry name" value="MFS general substrate transporter like domains"/>
    <property type="match status" value="1"/>
</dbReference>
<name>A0A8C5YLI4_MARMA</name>
<feature type="transmembrane region" description="Helical" evidence="5">
    <location>
        <begin position="12"/>
        <end position="28"/>
    </location>
</feature>
<dbReference type="GO" id="GO:0005886">
    <property type="term" value="C:plasma membrane"/>
    <property type="evidence" value="ECO:0007669"/>
    <property type="project" value="UniProtKB-UniRule"/>
</dbReference>
<evidence type="ECO:0000256" key="3">
    <source>
        <dbReference type="PIRNR" id="PIRNR028739"/>
    </source>
</evidence>
<evidence type="ECO:0000256" key="2">
    <source>
        <dbReference type="ARBA" id="ARBA00005773"/>
    </source>
</evidence>
<evidence type="ECO:0000313" key="7">
    <source>
        <dbReference type="Proteomes" id="UP000694407"/>
    </source>
</evidence>
<feature type="compositionally biased region" description="Low complexity" evidence="4">
    <location>
        <begin position="219"/>
        <end position="230"/>
    </location>
</feature>
<keyword evidence="5" id="KW-0812">Transmembrane</keyword>
<organism evidence="6 7">
    <name type="scientific">Marmota marmota marmota</name>
    <name type="common">Alpine marmot</name>
    <dbReference type="NCBI Taxonomy" id="9994"/>
    <lineage>
        <taxon>Eukaryota</taxon>
        <taxon>Metazoa</taxon>
        <taxon>Chordata</taxon>
        <taxon>Craniata</taxon>
        <taxon>Vertebrata</taxon>
        <taxon>Euteleostomi</taxon>
        <taxon>Mammalia</taxon>
        <taxon>Eutheria</taxon>
        <taxon>Euarchontoglires</taxon>
        <taxon>Glires</taxon>
        <taxon>Rodentia</taxon>
        <taxon>Sciuromorpha</taxon>
        <taxon>Sciuridae</taxon>
        <taxon>Xerinae</taxon>
        <taxon>Marmotini</taxon>
        <taxon>Marmota</taxon>
    </lineage>
</organism>
<dbReference type="InterPro" id="IPR002666">
    <property type="entry name" value="Folate_carrier"/>
</dbReference>
<protein>
    <recommendedName>
        <fullName evidence="8">Thiamine transporter 2</fullName>
    </recommendedName>
</protein>
<evidence type="ECO:0000313" key="6">
    <source>
        <dbReference type="Ensembl" id="ENSMMMP00000000673.1"/>
    </source>
</evidence>
<evidence type="ECO:0000256" key="4">
    <source>
        <dbReference type="SAM" id="MobiDB-lite"/>
    </source>
</evidence>
<comment type="subcellular location">
    <subcellularLocation>
        <location evidence="1 3">Membrane</location>
        <topology evidence="1 3">Multi-pass membrane protein</topology>
    </subcellularLocation>
</comment>
<feature type="transmembrane region" description="Helical" evidence="5">
    <location>
        <begin position="396"/>
        <end position="420"/>
    </location>
</feature>
<dbReference type="NCBIfam" id="TIGR00806">
    <property type="entry name" value="rfc"/>
    <property type="match status" value="1"/>
</dbReference>
<gene>
    <name evidence="6" type="primary">Slc19a3</name>
</gene>
<feature type="transmembrane region" description="Helical" evidence="5">
    <location>
        <begin position="81"/>
        <end position="99"/>
    </location>
</feature>
<keyword evidence="3" id="KW-0813">Transport</keyword>
<dbReference type="Proteomes" id="UP000694407">
    <property type="component" value="Unplaced"/>
</dbReference>
<feature type="transmembrane region" description="Helical" evidence="5">
    <location>
        <begin position="370"/>
        <end position="389"/>
    </location>
</feature>
<dbReference type="GO" id="GO:0009229">
    <property type="term" value="P:thiamine diphosphate biosynthetic process"/>
    <property type="evidence" value="ECO:0007669"/>
    <property type="project" value="Ensembl"/>
</dbReference>
<feature type="transmembrane region" description="Helical" evidence="5">
    <location>
        <begin position="432"/>
        <end position="455"/>
    </location>
</feature>
<keyword evidence="5" id="KW-1133">Transmembrane helix</keyword>
<keyword evidence="7" id="KW-1185">Reference proteome</keyword>
<feature type="transmembrane region" description="Helical" evidence="5">
    <location>
        <begin position="342"/>
        <end position="364"/>
    </location>
</feature>
<dbReference type="InterPro" id="IPR036259">
    <property type="entry name" value="MFS_trans_sf"/>
</dbReference>
<reference evidence="6" key="2">
    <citation type="submission" date="2025-09" db="UniProtKB">
        <authorList>
            <consortium name="Ensembl"/>
        </authorList>
    </citation>
    <scope>IDENTIFICATION</scope>
</reference>
<feature type="transmembrane region" description="Helical" evidence="5">
    <location>
        <begin position="142"/>
        <end position="162"/>
    </location>
</feature>
<accession>A0A8C5YLI4</accession>
<dbReference type="GO" id="GO:0015234">
    <property type="term" value="F:thiamine transmembrane transporter activity"/>
    <property type="evidence" value="ECO:0007669"/>
    <property type="project" value="Ensembl"/>
</dbReference>
<dbReference type="AlphaFoldDB" id="A0A8C5YLI4"/>
<dbReference type="PANTHER" id="PTHR10686:SF37">
    <property type="entry name" value="THIAMINE TRANSPORTER 2"/>
    <property type="match status" value="1"/>
</dbReference>
<dbReference type="Ensembl" id="ENSMMMT00000000742.1">
    <property type="protein sequence ID" value="ENSMMMP00000000673.1"/>
    <property type="gene ID" value="ENSMMMG00000000621.1"/>
</dbReference>
<keyword evidence="3 5" id="KW-0472">Membrane</keyword>
<evidence type="ECO:0008006" key="8">
    <source>
        <dbReference type="Google" id="ProtNLM"/>
    </source>
</evidence>
<feature type="transmembrane region" description="Helical" evidence="5">
    <location>
        <begin position="271"/>
        <end position="294"/>
    </location>
</feature>
<sequence length="483" mass="54179">MDCLRTSPSNSWIYPTVILCLFGFFSMMRPSEPFLIPYLSGPSKNLTSTEITNEILPVWTYSYLVLLLPVFVLTDYVRYKPVIVLQGISFIVTWLLLLFGQGVKIMQLVEFVYGLVSATEVAYYAYIYSVVSPEHYQKVSGYCRSVTLVAYTAASVLAQLLVSLANVSYFHLNVTTLASVSVAFFFSLFLPMPKKSMFFHAKPSKPAPQKTPGQNAIPEEAQSEAAHQEAGTLSRRGEESQPSSPKPRHEALRRCVQWFQDLRECYSSKRLFYWSLWWALSTAGFNQVLNYVQILWDDKAPSQDSSIYNGAVEAIATFGGALAAFAVGYVKINWDLLGEMALAIFSTVSAGSLLLMHYTLSIWVCYTGYLVFKSSYMLLITIAVFQIAVNLSVERYALVFGMNTFIALVIQTVMTVIVVDQRGLNLPVTTQFLVYGSYFAVIAGIFLMRSIYILYSAKCRKEVQSPAQPQPEEPRNMGMATKL</sequence>